<protein>
    <submittedName>
        <fullName evidence="1">Uncharacterized protein</fullName>
    </submittedName>
</protein>
<dbReference type="EMBL" id="HACA01002441">
    <property type="protein sequence ID" value="CDW19802.1"/>
    <property type="molecule type" value="Transcribed_RNA"/>
</dbReference>
<organism evidence="1">
    <name type="scientific">Lepeophtheirus salmonis</name>
    <name type="common">Salmon louse</name>
    <name type="synonym">Caligus salmonis</name>
    <dbReference type="NCBI Taxonomy" id="72036"/>
    <lineage>
        <taxon>Eukaryota</taxon>
        <taxon>Metazoa</taxon>
        <taxon>Ecdysozoa</taxon>
        <taxon>Arthropoda</taxon>
        <taxon>Crustacea</taxon>
        <taxon>Multicrustacea</taxon>
        <taxon>Hexanauplia</taxon>
        <taxon>Copepoda</taxon>
        <taxon>Siphonostomatoida</taxon>
        <taxon>Caligidae</taxon>
        <taxon>Lepeophtheirus</taxon>
    </lineage>
</organism>
<dbReference type="AlphaFoldDB" id="A0A0K2T2H9"/>
<evidence type="ECO:0000313" key="1">
    <source>
        <dbReference type="EMBL" id="CDW19802.1"/>
    </source>
</evidence>
<sequence length="46" mass="5491">MQNVQKMDTYELLNFLTKLFLRKKFNKSCSFNISISIKIKKYGSLK</sequence>
<name>A0A0K2T2H9_LEPSM</name>
<reference evidence="1" key="1">
    <citation type="submission" date="2014-05" db="EMBL/GenBank/DDBJ databases">
        <authorList>
            <person name="Chronopoulou M."/>
        </authorList>
    </citation>
    <scope>NUCLEOTIDE SEQUENCE</scope>
    <source>
        <tissue evidence="1">Whole organism</tissue>
    </source>
</reference>
<accession>A0A0K2T2H9</accession>
<proteinExistence type="predicted"/>